<keyword evidence="3" id="KW-1185">Reference proteome</keyword>
<feature type="chain" id="PRO_5037117113" evidence="1">
    <location>
        <begin position="20"/>
        <end position="165"/>
    </location>
</feature>
<evidence type="ECO:0000256" key="1">
    <source>
        <dbReference type="SAM" id="SignalP"/>
    </source>
</evidence>
<proteinExistence type="predicted"/>
<reference evidence="2" key="1">
    <citation type="journal article" date="2014" name="Int. J. Syst. Evol. Microbiol.">
        <title>Complete genome sequence of Corynebacterium casei LMG S-19264T (=DSM 44701T), isolated from a smear-ripened cheese.</title>
        <authorList>
            <consortium name="US DOE Joint Genome Institute (JGI-PGF)"/>
            <person name="Walter F."/>
            <person name="Albersmeier A."/>
            <person name="Kalinowski J."/>
            <person name="Ruckert C."/>
        </authorList>
    </citation>
    <scope>NUCLEOTIDE SEQUENCE</scope>
    <source>
        <strain evidence="2">CGMCC 1.15290</strain>
    </source>
</reference>
<organism evidence="2 3">
    <name type="scientific">Filimonas zeae</name>
    <dbReference type="NCBI Taxonomy" id="1737353"/>
    <lineage>
        <taxon>Bacteria</taxon>
        <taxon>Pseudomonadati</taxon>
        <taxon>Bacteroidota</taxon>
        <taxon>Chitinophagia</taxon>
        <taxon>Chitinophagales</taxon>
        <taxon>Chitinophagaceae</taxon>
        <taxon>Filimonas</taxon>
    </lineage>
</organism>
<dbReference type="AlphaFoldDB" id="A0A917ISV8"/>
<evidence type="ECO:0000313" key="3">
    <source>
        <dbReference type="Proteomes" id="UP000627292"/>
    </source>
</evidence>
<protein>
    <submittedName>
        <fullName evidence="2">Uncharacterized protein</fullName>
    </submittedName>
</protein>
<dbReference type="EMBL" id="BMIB01000001">
    <property type="protein sequence ID" value="GGH61587.1"/>
    <property type="molecule type" value="Genomic_DNA"/>
</dbReference>
<gene>
    <name evidence="2" type="ORF">GCM10011379_10720</name>
</gene>
<feature type="signal peptide" evidence="1">
    <location>
        <begin position="1"/>
        <end position="19"/>
    </location>
</feature>
<name>A0A917ISV8_9BACT</name>
<comment type="caution">
    <text evidence="2">The sequence shown here is derived from an EMBL/GenBank/DDBJ whole genome shotgun (WGS) entry which is preliminary data.</text>
</comment>
<reference evidence="2" key="2">
    <citation type="submission" date="2020-09" db="EMBL/GenBank/DDBJ databases">
        <authorList>
            <person name="Sun Q."/>
            <person name="Zhou Y."/>
        </authorList>
    </citation>
    <scope>NUCLEOTIDE SEQUENCE</scope>
    <source>
        <strain evidence="2">CGMCC 1.15290</strain>
    </source>
</reference>
<dbReference type="Proteomes" id="UP000627292">
    <property type="component" value="Unassembled WGS sequence"/>
</dbReference>
<evidence type="ECO:0000313" key="2">
    <source>
        <dbReference type="EMBL" id="GGH61587.1"/>
    </source>
</evidence>
<accession>A0A917ISV8</accession>
<keyword evidence="1" id="KW-0732">Signal</keyword>
<sequence>MKTCILLSALAITGLTTQAQSISGSNAGGQSACSVEVSGPVNYANLLGSAELKFFVQPALSAGVANHYLYEWIFTYNDFSVSSSNDREPSLSVPCGTRIKRAYVKISAAPGCFKEFSYVYPDAGICGTEGQLKIADFPVTPDTATTLNPDTAKCTSKTQNLKNRN</sequence>
<dbReference type="RefSeq" id="WP_188950939.1">
    <property type="nucleotide sequence ID" value="NZ_BMIB01000001.1"/>
</dbReference>